<dbReference type="Gene3D" id="3.30.70.330">
    <property type="match status" value="2"/>
</dbReference>
<evidence type="ECO:0000313" key="5">
    <source>
        <dbReference type="EMBL" id="KAK6359123.1"/>
    </source>
</evidence>
<reference evidence="5 6" key="1">
    <citation type="submission" date="2019-10" db="EMBL/GenBank/DDBJ databases">
        <authorList>
            <person name="Palmer J.M."/>
        </authorList>
    </citation>
    <scope>NUCLEOTIDE SEQUENCE [LARGE SCALE GENOMIC DNA]</scope>
    <source>
        <strain evidence="5 6">TWF696</strain>
    </source>
</reference>
<dbReference type="InterPro" id="IPR035979">
    <property type="entry name" value="RBD_domain_sf"/>
</dbReference>
<evidence type="ECO:0000256" key="2">
    <source>
        <dbReference type="PROSITE-ProRule" id="PRU00176"/>
    </source>
</evidence>
<keyword evidence="1 2" id="KW-0694">RNA-binding</keyword>
<dbReference type="GO" id="GO:0008143">
    <property type="term" value="F:poly(A) binding"/>
    <property type="evidence" value="ECO:0007669"/>
    <property type="project" value="TreeGrafter"/>
</dbReference>
<feature type="compositionally biased region" description="Basic and acidic residues" evidence="3">
    <location>
        <begin position="340"/>
        <end position="397"/>
    </location>
</feature>
<feature type="compositionally biased region" description="Acidic residues" evidence="3">
    <location>
        <begin position="287"/>
        <end position="312"/>
    </location>
</feature>
<dbReference type="AlphaFoldDB" id="A0AAV9VB90"/>
<feature type="compositionally biased region" description="Polar residues" evidence="3">
    <location>
        <begin position="85"/>
        <end position="94"/>
    </location>
</feature>
<feature type="domain" description="RRM" evidence="4">
    <location>
        <begin position="221"/>
        <end position="347"/>
    </location>
</feature>
<dbReference type="SUPFAM" id="SSF54928">
    <property type="entry name" value="RNA-binding domain, RBD"/>
    <property type="match status" value="1"/>
</dbReference>
<dbReference type="PANTHER" id="PTHR23236:SF12">
    <property type="entry name" value="EUKARYOTIC INITIATION FACTOR 4B-RELATED"/>
    <property type="match status" value="1"/>
</dbReference>
<dbReference type="Pfam" id="PF00076">
    <property type="entry name" value="RRM_1"/>
    <property type="match status" value="1"/>
</dbReference>
<feature type="region of interest" description="Disordered" evidence="3">
    <location>
        <begin position="286"/>
        <end position="415"/>
    </location>
</feature>
<evidence type="ECO:0000313" key="6">
    <source>
        <dbReference type="Proteomes" id="UP001375240"/>
    </source>
</evidence>
<feature type="compositionally biased region" description="Basic residues" evidence="3">
    <location>
        <begin position="316"/>
        <end position="329"/>
    </location>
</feature>
<gene>
    <name evidence="5" type="ORF">TWF696_000289</name>
</gene>
<dbReference type="InterPro" id="IPR012677">
    <property type="entry name" value="Nucleotide-bd_a/b_plait_sf"/>
</dbReference>
<protein>
    <recommendedName>
        <fullName evidence="4">RRM domain-containing protein</fullName>
    </recommendedName>
</protein>
<sequence length="415" mass="46055">MTQQVSSPVDTTKEKTSKKRKHSSLENGDQELEIDVNLPEPPSKKDLRKLKKLKSKGVDTDALTSLNVPLIDRSKKGAQEGKTPVGSTANSSKRSPYGVWIGNLSFSTTRDDLIQFFTRGSEEDEGNDGGESTSPGIRQKDITRVNLPKSTKFKNQNKGFAYVDFLTAGSLSHALTLSETLFNGRKVLIKASTDFNGRPEDAQKKAADKGSISGGSNPPCRSVFVGNLGYEVKEVEVFRHFSPAGKIKKVRFMTFEDSGKCKGFCWVDFEELKSAENVFAGRIEGAVESEEEEESENEDEGANTNDAEGDDDQPSKKKKATKKEKKNKRNPYTFMGGRKLRLEYGEDPTTRYKKRFGDSKPDNGSENPSDRRSGRRDYNSGPKKELTTEEKQAKTVESRLTGRIVEATGKKVTFD</sequence>
<feature type="domain" description="RRM" evidence="4">
    <location>
        <begin position="97"/>
        <end position="194"/>
    </location>
</feature>
<keyword evidence="6" id="KW-1185">Reference proteome</keyword>
<evidence type="ECO:0000256" key="1">
    <source>
        <dbReference type="ARBA" id="ARBA00022884"/>
    </source>
</evidence>
<dbReference type="PROSITE" id="PS50102">
    <property type="entry name" value="RRM"/>
    <property type="match status" value="2"/>
</dbReference>
<organism evidence="5 6">
    <name type="scientific">Orbilia brochopaga</name>
    <dbReference type="NCBI Taxonomy" id="3140254"/>
    <lineage>
        <taxon>Eukaryota</taxon>
        <taxon>Fungi</taxon>
        <taxon>Dikarya</taxon>
        <taxon>Ascomycota</taxon>
        <taxon>Pezizomycotina</taxon>
        <taxon>Orbiliomycetes</taxon>
        <taxon>Orbiliales</taxon>
        <taxon>Orbiliaceae</taxon>
        <taxon>Orbilia</taxon>
    </lineage>
</organism>
<evidence type="ECO:0000256" key="3">
    <source>
        <dbReference type="SAM" id="MobiDB-lite"/>
    </source>
</evidence>
<feature type="compositionally biased region" description="Polar residues" evidence="3">
    <location>
        <begin position="1"/>
        <end position="10"/>
    </location>
</feature>
<evidence type="ECO:0000259" key="4">
    <source>
        <dbReference type="PROSITE" id="PS50102"/>
    </source>
</evidence>
<dbReference type="Proteomes" id="UP001375240">
    <property type="component" value="Unassembled WGS sequence"/>
</dbReference>
<dbReference type="InterPro" id="IPR000504">
    <property type="entry name" value="RRM_dom"/>
</dbReference>
<accession>A0AAV9VB90</accession>
<comment type="caution">
    <text evidence="5">The sequence shown here is derived from an EMBL/GenBank/DDBJ whole genome shotgun (WGS) entry which is preliminary data.</text>
</comment>
<dbReference type="EMBL" id="JAVHNQ010000001">
    <property type="protein sequence ID" value="KAK6359123.1"/>
    <property type="molecule type" value="Genomic_DNA"/>
</dbReference>
<feature type="region of interest" description="Disordered" evidence="3">
    <location>
        <begin position="118"/>
        <end position="142"/>
    </location>
</feature>
<proteinExistence type="predicted"/>
<feature type="compositionally biased region" description="Basic residues" evidence="3">
    <location>
        <begin position="46"/>
        <end position="55"/>
    </location>
</feature>
<dbReference type="SMART" id="SM00360">
    <property type="entry name" value="RRM"/>
    <property type="match status" value="2"/>
</dbReference>
<dbReference type="PANTHER" id="PTHR23236">
    <property type="entry name" value="EUKARYOTIC TRANSLATION INITIATION FACTOR 4B/4H"/>
    <property type="match status" value="1"/>
</dbReference>
<name>A0AAV9VB90_9PEZI</name>
<feature type="region of interest" description="Disordered" evidence="3">
    <location>
        <begin position="1"/>
        <end position="94"/>
    </location>
</feature>